<keyword evidence="1" id="KW-0946">Virion</keyword>
<name>Q3LX13_HV1</name>
<dbReference type="EMBL" id="DQ155231">
    <property type="protein sequence ID" value="ABA08319.1"/>
    <property type="molecule type" value="Genomic_DNA"/>
</dbReference>
<accession>Q3LX13</accession>
<proteinExistence type="predicted"/>
<evidence type="ECO:0000313" key="1">
    <source>
        <dbReference type="EMBL" id="ABA08319.1"/>
    </source>
</evidence>
<dbReference type="GO" id="GO:0019031">
    <property type="term" value="C:viral envelope"/>
    <property type="evidence" value="ECO:0007669"/>
    <property type="project" value="UniProtKB-KW"/>
</dbReference>
<sequence length="164" mass="18150">RSANSAINCCCMAVSQKKRSSLDLKISQTMPKLSSYILMSLSQLIVPGPTTIQGKVCVSDQGKHSIQQTSSETYDKHIVILVEQYGRKLYNGSLTNSENTLTKQSILLNPREGTQKLQHTALIVEGSFSSAIHQGLFNSLGMHYQPGEHECHIILHAESNNYNM</sequence>
<organismHost>
    <name type="scientific">Homo sapiens</name>
    <name type="common">Human</name>
    <dbReference type="NCBI Taxonomy" id="9606"/>
</organismHost>
<feature type="non-terminal residue" evidence="1">
    <location>
        <position position="164"/>
    </location>
</feature>
<reference evidence="1" key="1">
    <citation type="journal article" date="2008" name="AIDS Res. Hum. Retroviruses">
        <title>HIV type 1 genetic diversity in Moyale, Mandera, and Turkana based on env-C2-V3 sequences.</title>
        <authorList>
            <person name="Khamadi S.A."/>
            <person name="Lihana R.W."/>
            <person name="Mwaniki D.L."/>
            <person name="Kinyua J."/>
            <person name="Lagat N."/>
            <person name="Carter J.Y."/>
            <person name="Ichimura H."/>
            <person name="Oishi I."/>
            <person name="Okoth F.A."/>
            <person name="Ochieng W."/>
        </authorList>
    </citation>
    <scope>NUCLEOTIDE SEQUENCE</scope>
    <source>
        <strain evidence="1">TLHC023</strain>
    </source>
</reference>
<gene>
    <name evidence="1" type="primary">env</name>
</gene>
<feature type="non-terminal residue" evidence="1">
    <location>
        <position position="1"/>
    </location>
</feature>
<protein>
    <submittedName>
        <fullName evidence="1">Envelope glycoprotein</fullName>
    </submittedName>
</protein>
<organism evidence="1">
    <name type="scientific">Human immunodeficiency virus type 1</name>
    <name type="common">HIV-1</name>
    <dbReference type="NCBI Taxonomy" id="11676"/>
    <lineage>
        <taxon>Viruses</taxon>
        <taxon>Riboviria</taxon>
        <taxon>Pararnavirae</taxon>
        <taxon>Artverviricota</taxon>
        <taxon>Revtraviricetes</taxon>
        <taxon>Ortervirales</taxon>
        <taxon>Retroviridae</taxon>
        <taxon>Orthoretrovirinae</taxon>
        <taxon>Lentivirus</taxon>
        <taxon>Lentivirus humimdef1</taxon>
    </lineage>
</organism>
<keyword evidence="1" id="KW-0261">Viral envelope protein</keyword>